<proteinExistence type="predicted"/>
<evidence type="ECO:0000313" key="2">
    <source>
        <dbReference type="Proteomes" id="UP000274601"/>
    </source>
</evidence>
<sequence length="52" mass="5026">MTGPRRGVGVALPWPAVGDVFAVCVVIAVSASPPPVCAGLRVPAIDAAGAGE</sequence>
<dbReference type="RefSeq" id="WP_170180552.1">
    <property type="nucleotide sequence ID" value="NZ_RBWU01000002.1"/>
</dbReference>
<name>A0A495QSG4_9ACTN</name>
<protein>
    <submittedName>
        <fullName evidence="1">Uncharacterized protein</fullName>
    </submittedName>
</protein>
<reference evidence="1 2" key="1">
    <citation type="submission" date="2018-10" db="EMBL/GenBank/DDBJ databases">
        <title>Genomic Encyclopedia of Archaeal and Bacterial Type Strains, Phase II (KMG-II): from individual species to whole genera.</title>
        <authorList>
            <person name="Goeker M."/>
        </authorList>
    </citation>
    <scope>NUCLEOTIDE SEQUENCE [LARGE SCALE GENOMIC DNA]</scope>
    <source>
        <strain evidence="1 2">DSM 43383</strain>
    </source>
</reference>
<organism evidence="1 2">
    <name type="scientific">Actinomadura pelletieri DSM 43383</name>
    <dbReference type="NCBI Taxonomy" id="1120940"/>
    <lineage>
        <taxon>Bacteria</taxon>
        <taxon>Bacillati</taxon>
        <taxon>Actinomycetota</taxon>
        <taxon>Actinomycetes</taxon>
        <taxon>Streptosporangiales</taxon>
        <taxon>Thermomonosporaceae</taxon>
        <taxon>Actinomadura</taxon>
    </lineage>
</organism>
<accession>A0A495QSG4</accession>
<gene>
    <name evidence="1" type="ORF">BZB76_1805</name>
</gene>
<dbReference type="Proteomes" id="UP000274601">
    <property type="component" value="Unassembled WGS sequence"/>
</dbReference>
<comment type="caution">
    <text evidence="1">The sequence shown here is derived from an EMBL/GenBank/DDBJ whole genome shotgun (WGS) entry which is preliminary data.</text>
</comment>
<dbReference type="EMBL" id="RBWU01000002">
    <property type="protein sequence ID" value="RKS76450.1"/>
    <property type="molecule type" value="Genomic_DNA"/>
</dbReference>
<dbReference type="AlphaFoldDB" id="A0A495QSG4"/>
<keyword evidence="2" id="KW-1185">Reference proteome</keyword>
<evidence type="ECO:0000313" key="1">
    <source>
        <dbReference type="EMBL" id="RKS76450.1"/>
    </source>
</evidence>